<dbReference type="CDD" id="cd01130">
    <property type="entry name" value="VirB11-like_ATPase"/>
    <property type="match status" value="1"/>
</dbReference>
<gene>
    <name evidence="3" type="ORF">GCM10009740_03490</name>
</gene>
<dbReference type="PANTHER" id="PTHR30486:SF6">
    <property type="entry name" value="TYPE IV PILUS RETRACTATION ATPASE PILT"/>
    <property type="match status" value="1"/>
</dbReference>
<proteinExistence type="inferred from homology"/>
<dbReference type="EMBL" id="BAAANB010000001">
    <property type="protein sequence ID" value="GAA2018853.1"/>
    <property type="molecule type" value="Genomic_DNA"/>
</dbReference>
<comment type="caution">
    <text evidence="3">The sequence shown here is derived from an EMBL/GenBank/DDBJ whole genome shotgun (WGS) entry which is preliminary data.</text>
</comment>
<dbReference type="Gene3D" id="3.40.50.300">
    <property type="entry name" value="P-loop containing nucleotide triphosphate hydrolases"/>
    <property type="match status" value="1"/>
</dbReference>
<dbReference type="InterPro" id="IPR022399">
    <property type="entry name" value="TadA-like_ATPase"/>
</dbReference>
<dbReference type="NCBIfam" id="TIGR03819">
    <property type="entry name" value="heli_sec_ATPase"/>
    <property type="match status" value="1"/>
</dbReference>
<organism evidence="3 4">
    <name type="scientific">Terrabacter terrae</name>
    <dbReference type="NCBI Taxonomy" id="318434"/>
    <lineage>
        <taxon>Bacteria</taxon>
        <taxon>Bacillati</taxon>
        <taxon>Actinomycetota</taxon>
        <taxon>Actinomycetes</taxon>
        <taxon>Micrococcales</taxon>
        <taxon>Intrasporangiaceae</taxon>
        <taxon>Terrabacter</taxon>
    </lineage>
</organism>
<dbReference type="InterPro" id="IPR001482">
    <property type="entry name" value="T2SS/T4SS_dom"/>
</dbReference>
<dbReference type="InterPro" id="IPR050921">
    <property type="entry name" value="T4SS_GSP_E_ATPase"/>
</dbReference>
<dbReference type="Proteomes" id="UP001501285">
    <property type="component" value="Unassembled WGS sequence"/>
</dbReference>
<evidence type="ECO:0000313" key="3">
    <source>
        <dbReference type="EMBL" id="GAA2018853.1"/>
    </source>
</evidence>
<evidence type="ECO:0000256" key="1">
    <source>
        <dbReference type="ARBA" id="ARBA00006611"/>
    </source>
</evidence>
<keyword evidence="4" id="KW-1185">Reference proteome</keyword>
<dbReference type="InterPro" id="IPR027417">
    <property type="entry name" value="P-loop_NTPase"/>
</dbReference>
<accession>A0ABN2TRY4</accession>
<evidence type="ECO:0000259" key="2">
    <source>
        <dbReference type="Pfam" id="PF00437"/>
    </source>
</evidence>
<dbReference type="RefSeq" id="WP_343986568.1">
    <property type="nucleotide sequence ID" value="NZ_BAAANB010000001.1"/>
</dbReference>
<dbReference type="Pfam" id="PF00437">
    <property type="entry name" value="T2SSE"/>
    <property type="match status" value="1"/>
</dbReference>
<dbReference type="PANTHER" id="PTHR30486">
    <property type="entry name" value="TWITCHING MOTILITY PROTEIN PILT"/>
    <property type="match status" value="1"/>
</dbReference>
<evidence type="ECO:0000313" key="4">
    <source>
        <dbReference type="Proteomes" id="UP001501285"/>
    </source>
</evidence>
<protein>
    <submittedName>
        <fullName evidence="3">TadA family conjugal transfer-associated ATPase</fullName>
    </submittedName>
</protein>
<dbReference type="Gene3D" id="3.30.450.380">
    <property type="match status" value="1"/>
</dbReference>
<reference evidence="3 4" key="1">
    <citation type="journal article" date="2019" name="Int. J. Syst. Evol. Microbiol.">
        <title>The Global Catalogue of Microorganisms (GCM) 10K type strain sequencing project: providing services to taxonomists for standard genome sequencing and annotation.</title>
        <authorList>
            <consortium name="The Broad Institute Genomics Platform"/>
            <consortium name="The Broad Institute Genome Sequencing Center for Infectious Disease"/>
            <person name="Wu L."/>
            <person name="Ma J."/>
        </authorList>
    </citation>
    <scope>NUCLEOTIDE SEQUENCE [LARGE SCALE GENOMIC DNA]</scope>
    <source>
        <strain evidence="3 4">JCM 14283</strain>
    </source>
</reference>
<comment type="similarity">
    <text evidence="1">Belongs to the GSP E family.</text>
</comment>
<dbReference type="SUPFAM" id="SSF52540">
    <property type="entry name" value="P-loop containing nucleoside triphosphate hydrolases"/>
    <property type="match status" value="1"/>
</dbReference>
<sequence length="390" mass="40696">MSLTPAMWQRVRDGVGPDGAAVDDVAVQERGALGAHRVAETRSALAARVLGAGPLDPWLAQAGVTDVAVNGDGRIWVDRGCGMECVGERLAPDEARGLAVRLAGLAGRRLDEASPWVDGQLPSGARLHAMLPPLVAGGPHITIRVPPSRPVSLDELGGRGMFPPEWEPVLRALVSKRLAFVVSGGTGAGKTTLLAALLGCVDPLDRVLVVEDVRELSVDHPHLVRLEARPANVEGVGEVTLTTLVRQALRMRPDRIVVGEVRGAEVRELLAALNTGHEGGCGTVHANAPGDVLARFEALGALAGMGPEAVRAQLAAAIDLVVHVTRHRGVRRIASVAALFRRDGAPQVVTALEWDGPGQAARVGPGWPAVAARLGLAADLLVHLRPAEAS</sequence>
<feature type="domain" description="Bacterial type II secretion system protein E" evidence="2">
    <location>
        <begin position="53"/>
        <end position="326"/>
    </location>
</feature>
<name>A0ABN2TRY4_9MICO</name>